<comment type="caution">
    <text evidence="4">The sequence shown here is derived from an EMBL/GenBank/DDBJ whole genome shotgun (WGS) entry which is preliminary data.</text>
</comment>
<sequence>MVGATLGDIRRYIESLATDSGEYHLVCGRTGECPVPAAGLAFETRATARVAAQATEQYRAALRRYDPQLPYTNVIVCQRSVNDPADDRTESHRSGPTEVDREAAERPVANRSVIDFCHTVAGAVFEAIADSPHHEIEAAIMDTYFALAETTEQPDDLCFRLLESTAAELDVGLDADEQIDVLLSAARRLPSRPADGDPLEAALSTLQSAAVVEAYTLHTRSENSGTGNRSWDVTLEEYVLDRSAERVVTLPIVLEVFCQSPNRNLAISAAERIPSRGGSSWKMNVETGPAGQPSGLLSVTGETHR</sequence>
<feature type="region of interest" description="Disordered" evidence="1">
    <location>
        <begin position="82"/>
        <end position="105"/>
    </location>
</feature>
<dbReference type="InterPro" id="IPR055973">
    <property type="entry name" value="DUF7551"/>
</dbReference>
<protein>
    <submittedName>
        <fullName evidence="4">Uncharacterized protein</fullName>
    </submittedName>
</protein>
<dbReference type="RefSeq" id="WP_124195346.1">
    <property type="nucleotide sequence ID" value="NZ_REGA01000006.1"/>
</dbReference>
<dbReference type="Proteomes" id="UP000282323">
    <property type="component" value="Unassembled WGS sequence"/>
</dbReference>
<evidence type="ECO:0000313" key="4">
    <source>
        <dbReference type="EMBL" id="RQG95128.1"/>
    </source>
</evidence>
<accession>A0A3N6LWS1</accession>
<feature type="region of interest" description="Disordered" evidence="1">
    <location>
        <begin position="284"/>
        <end position="305"/>
    </location>
</feature>
<dbReference type="EMBL" id="REGA01000006">
    <property type="protein sequence ID" value="RQG95128.1"/>
    <property type="molecule type" value="Genomic_DNA"/>
</dbReference>
<dbReference type="Pfam" id="PF24420">
    <property type="entry name" value="DUF7551"/>
    <property type="match status" value="1"/>
</dbReference>
<dbReference type="Pfam" id="PF24422">
    <property type="entry name" value="DUF7552"/>
    <property type="match status" value="1"/>
</dbReference>
<proteinExistence type="predicted"/>
<dbReference type="OrthoDB" id="342580at2157"/>
<feature type="domain" description="DUF7551" evidence="2">
    <location>
        <begin position="114"/>
        <end position="300"/>
    </location>
</feature>
<gene>
    <name evidence="4" type="ORF">EA473_09255</name>
</gene>
<evidence type="ECO:0000259" key="2">
    <source>
        <dbReference type="Pfam" id="PF24420"/>
    </source>
</evidence>
<evidence type="ECO:0000259" key="3">
    <source>
        <dbReference type="Pfam" id="PF24422"/>
    </source>
</evidence>
<name>A0A3N6LWS1_NATCH</name>
<feature type="compositionally biased region" description="Basic and acidic residues" evidence="1">
    <location>
        <begin position="85"/>
        <end position="105"/>
    </location>
</feature>
<evidence type="ECO:0000256" key="1">
    <source>
        <dbReference type="SAM" id="MobiDB-lite"/>
    </source>
</evidence>
<keyword evidence="5" id="KW-1185">Reference proteome</keyword>
<evidence type="ECO:0000313" key="5">
    <source>
        <dbReference type="Proteomes" id="UP000282323"/>
    </source>
</evidence>
<dbReference type="AlphaFoldDB" id="A0A3N6LWS1"/>
<dbReference type="InterPro" id="IPR055974">
    <property type="entry name" value="DUF7552"/>
</dbReference>
<feature type="domain" description="DUF7552" evidence="3">
    <location>
        <begin position="5"/>
        <end position="79"/>
    </location>
</feature>
<organism evidence="4 5">
    <name type="scientific">Natrarchaeobius chitinivorans</name>
    <dbReference type="NCBI Taxonomy" id="1679083"/>
    <lineage>
        <taxon>Archaea</taxon>
        <taxon>Methanobacteriati</taxon>
        <taxon>Methanobacteriota</taxon>
        <taxon>Stenosarchaea group</taxon>
        <taxon>Halobacteria</taxon>
        <taxon>Halobacteriales</taxon>
        <taxon>Natrialbaceae</taxon>
        <taxon>Natrarchaeobius</taxon>
    </lineage>
</organism>
<feature type="compositionally biased region" description="Polar residues" evidence="1">
    <location>
        <begin position="295"/>
        <end position="305"/>
    </location>
</feature>
<reference evidence="4 5" key="1">
    <citation type="submission" date="2018-10" db="EMBL/GenBank/DDBJ databases">
        <title>Natrarchaeobius chitinivorans gen. nov., sp. nov., and Natrarchaeobius haloalkaliphilus sp. nov., alkaliphilic, chitin-utilizing haloarchaea from hypersaline alkaline lakes.</title>
        <authorList>
            <person name="Sorokin D.Y."/>
            <person name="Elcheninov A.G."/>
            <person name="Kostrikina N.A."/>
            <person name="Bale N.J."/>
            <person name="Sinninghe Damste J.S."/>
            <person name="Khijniak T.V."/>
            <person name="Kublanov I.V."/>
            <person name="Toshchakov S.V."/>
        </authorList>
    </citation>
    <scope>NUCLEOTIDE SEQUENCE [LARGE SCALE GENOMIC DNA]</scope>
    <source>
        <strain evidence="4 5">AArcht4T</strain>
    </source>
</reference>